<evidence type="ECO:0000259" key="14">
    <source>
        <dbReference type="Pfam" id="PF02931"/>
    </source>
</evidence>
<evidence type="ECO:0000313" key="16">
    <source>
        <dbReference type="Ensembl" id="ENSSGRP00000051033.1"/>
    </source>
</evidence>
<feature type="domain" description="Neurotransmitter-gated ion-channel ligand-binding" evidence="14">
    <location>
        <begin position="101"/>
        <end position="192"/>
    </location>
</feature>
<dbReference type="InParanoid" id="A0A672NIG9"/>
<dbReference type="GO" id="GO:0004888">
    <property type="term" value="F:transmembrane signaling receptor activity"/>
    <property type="evidence" value="ECO:0007669"/>
    <property type="project" value="InterPro"/>
</dbReference>
<dbReference type="InterPro" id="IPR006201">
    <property type="entry name" value="Neur_channel"/>
</dbReference>
<dbReference type="GO" id="GO:0034707">
    <property type="term" value="C:chloride channel complex"/>
    <property type="evidence" value="ECO:0007669"/>
    <property type="project" value="UniProtKB-KW"/>
</dbReference>
<evidence type="ECO:0000256" key="9">
    <source>
        <dbReference type="ARBA" id="ARBA00023136"/>
    </source>
</evidence>
<dbReference type="GO" id="GO:0005230">
    <property type="term" value="F:extracellular ligand-gated monoatomic ion channel activity"/>
    <property type="evidence" value="ECO:0007669"/>
    <property type="project" value="InterPro"/>
</dbReference>
<dbReference type="OMA" id="TIVEFHI"/>
<dbReference type="InterPro" id="IPR036734">
    <property type="entry name" value="Neur_chan_lig-bd_sf"/>
</dbReference>
<keyword evidence="5 13" id="KW-0812">Transmembrane</keyword>
<dbReference type="InterPro" id="IPR006029">
    <property type="entry name" value="Neurotrans-gated_channel_TM"/>
</dbReference>
<keyword evidence="7 13" id="KW-1133">Transmembrane helix</keyword>
<proteinExistence type="inferred from homology"/>
<evidence type="ECO:0000256" key="3">
    <source>
        <dbReference type="ARBA" id="ARBA00022448"/>
    </source>
</evidence>
<evidence type="ECO:0000256" key="1">
    <source>
        <dbReference type="ARBA" id="ARBA00004141"/>
    </source>
</evidence>
<sequence>MTFLLITGRESSSAMSPSDFLDKLMGRTSGYDARIRPNFKGMKPDSNLKKLLKHFRCPPVNVTCNIFINSFGSVTETTMVSVRRLLSLNRSLIVNPHLYFENELTLILSCPMDLKNFPMDVQTCTMQLESFGYTMNDLIFEWLDKGPVQVAEGLTLPQFIIRDEKELGYCTKHYNTGKFTCIEVKFLLERQMGYYLIQMYIPSLLIVILSWVSFWIHMDAAPARVALGITTVLTMTTQSSGSRASLPKVSYVKAIDVWMAVCLLFVFAALLEYAGVNFVSRQQKEFLRLKRRQRRHQKEEELQDGRLHFSGYNTASCGNVTDGTMVKNTQTNANPPPAVPKDTDVNRKKFVDRAKRIDTVSRAAFPLAFLIFNVFYWITYKIIRHDSAGKT</sequence>
<dbReference type="CDD" id="cd19060">
    <property type="entry name" value="LGIC_TM_GlyR_alpha"/>
    <property type="match status" value="1"/>
</dbReference>
<dbReference type="Gene3D" id="2.70.170.10">
    <property type="entry name" value="Neurotransmitter-gated ion-channel ligand-binding domain"/>
    <property type="match status" value="2"/>
</dbReference>
<comment type="subcellular location">
    <subcellularLocation>
        <location evidence="2">Cell membrane</location>
    </subcellularLocation>
    <subcellularLocation>
        <location evidence="1">Membrane</location>
        <topology evidence="1">Multi-pass membrane protein</topology>
    </subcellularLocation>
</comment>
<evidence type="ECO:0000256" key="12">
    <source>
        <dbReference type="ARBA" id="ARBA00023303"/>
    </source>
</evidence>
<gene>
    <name evidence="16" type="primary">LOC107570292</name>
</gene>
<dbReference type="PANTHER" id="PTHR18945">
    <property type="entry name" value="NEUROTRANSMITTER GATED ION CHANNEL"/>
    <property type="match status" value="1"/>
</dbReference>
<dbReference type="Ensembl" id="ENSSGRT00000054516.1">
    <property type="protein sequence ID" value="ENSSGRP00000051033.1"/>
    <property type="gene ID" value="ENSSGRG00000027020.1"/>
</dbReference>
<evidence type="ECO:0000256" key="6">
    <source>
        <dbReference type="ARBA" id="ARBA00022729"/>
    </source>
</evidence>
<dbReference type="InterPro" id="IPR038050">
    <property type="entry name" value="Neuro_actylchol_rec"/>
</dbReference>
<evidence type="ECO:0000259" key="15">
    <source>
        <dbReference type="Pfam" id="PF02932"/>
    </source>
</evidence>
<evidence type="ECO:0000256" key="13">
    <source>
        <dbReference type="RuleBase" id="RU000687"/>
    </source>
</evidence>
<keyword evidence="6" id="KW-0732">Signal</keyword>
<dbReference type="Pfam" id="PF02932">
    <property type="entry name" value="Neur_chan_memb"/>
    <property type="match status" value="1"/>
</dbReference>
<evidence type="ECO:0000313" key="17">
    <source>
        <dbReference type="Proteomes" id="UP000472262"/>
    </source>
</evidence>
<evidence type="ECO:0000256" key="10">
    <source>
        <dbReference type="ARBA" id="ARBA00023173"/>
    </source>
</evidence>
<keyword evidence="12 13" id="KW-0407">Ion channel</keyword>
<dbReference type="SUPFAM" id="SSF90112">
    <property type="entry name" value="Neurotransmitter-gated ion-channel transmembrane pore"/>
    <property type="match status" value="1"/>
</dbReference>
<reference evidence="16" key="1">
    <citation type="submission" date="2025-08" db="UniProtKB">
        <authorList>
            <consortium name="Ensembl"/>
        </authorList>
    </citation>
    <scope>IDENTIFICATION</scope>
</reference>
<comment type="similarity">
    <text evidence="13">Belongs to the ligand-gated ion channel (TC 1.A.9) family.</text>
</comment>
<dbReference type="FunFam" id="1.20.58.390:FF:000003">
    <property type="entry name" value="Glycine receptor alpha 2 subunit"/>
    <property type="match status" value="1"/>
</dbReference>
<evidence type="ECO:0000256" key="2">
    <source>
        <dbReference type="ARBA" id="ARBA00004236"/>
    </source>
</evidence>
<protein>
    <submittedName>
        <fullName evidence="16">Glycine receptor subunit alpha-2-like</fullName>
    </submittedName>
</protein>
<dbReference type="InterPro" id="IPR006202">
    <property type="entry name" value="Neur_chan_lig-bd"/>
</dbReference>
<name>A0A672NIG9_SINGR</name>
<dbReference type="InterPro" id="IPR036719">
    <property type="entry name" value="Neuro-gated_channel_TM_sf"/>
</dbReference>
<dbReference type="PROSITE" id="PS00236">
    <property type="entry name" value="NEUROTR_ION_CHANNEL"/>
    <property type="match status" value="1"/>
</dbReference>
<evidence type="ECO:0000256" key="5">
    <source>
        <dbReference type="ARBA" id="ARBA00022692"/>
    </source>
</evidence>
<dbReference type="NCBIfam" id="TIGR00860">
    <property type="entry name" value="LIC"/>
    <property type="match status" value="1"/>
</dbReference>
<dbReference type="Proteomes" id="UP000472262">
    <property type="component" value="Unassembled WGS sequence"/>
</dbReference>
<evidence type="ECO:0000256" key="8">
    <source>
        <dbReference type="ARBA" id="ARBA00023065"/>
    </source>
</evidence>
<evidence type="ECO:0000256" key="4">
    <source>
        <dbReference type="ARBA" id="ARBA00022475"/>
    </source>
</evidence>
<keyword evidence="9 13" id="KW-0472">Membrane</keyword>
<accession>A0A672NIG9</accession>
<dbReference type="Pfam" id="PF02931">
    <property type="entry name" value="Neur_chan_LBD"/>
    <property type="match status" value="1"/>
</dbReference>
<comment type="caution">
    <text evidence="13">Lacks conserved residue(s) required for the propagation of feature annotation.</text>
</comment>
<organism evidence="16 17">
    <name type="scientific">Sinocyclocheilus grahami</name>
    <name type="common">Dianchi golden-line fish</name>
    <name type="synonym">Barbus grahami</name>
    <dbReference type="NCBI Taxonomy" id="75366"/>
    <lineage>
        <taxon>Eukaryota</taxon>
        <taxon>Metazoa</taxon>
        <taxon>Chordata</taxon>
        <taxon>Craniata</taxon>
        <taxon>Vertebrata</taxon>
        <taxon>Euteleostomi</taxon>
        <taxon>Actinopterygii</taxon>
        <taxon>Neopterygii</taxon>
        <taxon>Teleostei</taxon>
        <taxon>Ostariophysi</taxon>
        <taxon>Cypriniformes</taxon>
        <taxon>Cyprinidae</taxon>
        <taxon>Cyprininae</taxon>
        <taxon>Sinocyclocheilus</taxon>
    </lineage>
</organism>
<dbReference type="GO" id="GO:0005254">
    <property type="term" value="F:chloride channel activity"/>
    <property type="evidence" value="ECO:0007669"/>
    <property type="project" value="UniProtKB-KW"/>
</dbReference>
<dbReference type="AlphaFoldDB" id="A0A672NIG9"/>
<keyword evidence="10" id="KW-0869">Chloride channel</keyword>
<evidence type="ECO:0000256" key="11">
    <source>
        <dbReference type="ARBA" id="ARBA00023214"/>
    </source>
</evidence>
<dbReference type="PRINTS" id="PR00252">
    <property type="entry name" value="NRIONCHANNEL"/>
</dbReference>
<keyword evidence="8 13" id="KW-0406">Ion transport</keyword>
<dbReference type="GO" id="GO:0005886">
    <property type="term" value="C:plasma membrane"/>
    <property type="evidence" value="ECO:0007669"/>
    <property type="project" value="UniProtKB-SubCell"/>
</dbReference>
<feature type="transmembrane region" description="Helical" evidence="13">
    <location>
        <begin position="257"/>
        <end position="280"/>
    </location>
</feature>
<dbReference type="Gene3D" id="1.20.58.390">
    <property type="entry name" value="Neurotransmitter-gated ion-channel transmembrane domain"/>
    <property type="match status" value="1"/>
</dbReference>
<feature type="transmembrane region" description="Helical" evidence="13">
    <location>
        <begin position="363"/>
        <end position="383"/>
    </location>
</feature>
<keyword evidence="3 13" id="KW-0813">Transport</keyword>
<dbReference type="InterPro" id="IPR018000">
    <property type="entry name" value="Neurotransmitter_ion_chnl_CS"/>
</dbReference>
<dbReference type="InterPro" id="IPR006028">
    <property type="entry name" value="GABAA/Glycine_rcpt"/>
</dbReference>
<keyword evidence="4" id="KW-1003">Cell membrane</keyword>
<feature type="transmembrane region" description="Helical" evidence="13">
    <location>
        <begin position="194"/>
        <end position="216"/>
    </location>
</feature>
<feature type="domain" description="Neurotransmitter-gated ion-channel transmembrane" evidence="15">
    <location>
        <begin position="199"/>
        <end position="294"/>
    </location>
</feature>
<keyword evidence="17" id="KW-1185">Reference proteome</keyword>
<keyword evidence="11" id="KW-0868">Chloride</keyword>
<reference evidence="16" key="2">
    <citation type="submission" date="2025-09" db="UniProtKB">
        <authorList>
            <consortium name="Ensembl"/>
        </authorList>
    </citation>
    <scope>IDENTIFICATION</scope>
</reference>
<evidence type="ECO:0000256" key="7">
    <source>
        <dbReference type="ARBA" id="ARBA00022989"/>
    </source>
</evidence>
<dbReference type="PRINTS" id="PR00253">
    <property type="entry name" value="GABAARECEPTR"/>
</dbReference>
<dbReference type="SUPFAM" id="SSF63712">
    <property type="entry name" value="Nicotinic receptor ligand binding domain-like"/>
    <property type="match status" value="1"/>
</dbReference>